<dbReference type="EMBL" id="JPKZ01001069">
    <property type="protein sequence ID" value="KHN84108.1"/>
    <property type="molecule type" value="Genomic_DNA"/>
</dbReference>
<evidence type="ECO:0000256" key="3">
    <source>
        <dbReference type="SAM" id="SignalP"/>
    </source>
</evidence>
<organism evidence="4 5">
    <name type="scientific">Toxocara canis</name>
    <name type="common">Canine roundworm</name>
    <dbReference type="NCBI Taxonomy" id="6265"/>
    <lineage>
        <taxon>Eukaryota</taxon>
        <taxon>Metazoa</taxon>
        <taxon>Ecdysozoa</taxon>
        <taxon>Nematoda</taxon>
        <taxon>Chromadorea</taxon>
        <taxon>Rhabditida</taxon>
        <taxon>Spirurina</taxon>
        <taxon>Ascaridomorpha</taxon>
        <taxon>Ascaridoidea</taxon>
        <taxon>Toxocaridae</taxon>
        <taxon>Toxocara</taxon>
    </lineage>
</organism>
<evidence type="ECO:0000256" key="1">
    <source>
        <dbReference type="SAM" id="MobiDB-lite"/>
    </source>
</evidence>
<feature type="region of interest" description="Disordered" evidence="1">
    <location>
        <begin position="200"/>
        <end position="262"/>
    </location>
</feature>
<evidence type="ECO:0000313" key="5">
    <source>
        <dbReference type="Proteomes" id="UP000031036"/>
    </source>
</evidence>
<keyword evidence="3" id="KW-0732">Signal</keyword>
<evidence type="ECO:0000256" key="2">
    <source>
        <dbReference type="SAM" id="Phobius"/>
    </source>
</evidence>
<keyword evidence="2" id="KW-0812">Transmembrane</keyword>
<feature type="compositionally biased region" description="Polar residues" evidence="1">
    <location>
        <begin position="207"/>
        <end position="221"/>
    </location>
</feature>
<keyword evidence="2" id="KW-0472">Membrane</keyword>
<sequence>MRLFSVLCLLEALRASVAVLLAVTAGKCSATETKAEFDDVRSRCVNKTFFKMISETQLSAGMGEDSCQLRFGQIILRCYEGSYGAAVTVKKLADNNFRNGTGFSESCEENMTLSNVCIDGDRAVYLVMGCANWESPGQPKSDGGSDEAECGELLARVASTRTSRADRGKSTVYVILGVGSGLILLTLVVVFLVKRRRARKEKDKEATTGTTVTMGPSQQLSGIRDFMEGETVAEQTDLNSDGSRMAVVNRPVQPAEGTTTPQ</sequence>
<feature type="chain" id="PRO_5002078535" evidence="3">
    <location>
        <begin position="31"/>
        <end position="262"/>
    </location>
</feature>
<accession>A0A0B2VR62</accession>
<feature type="signal peptide" evidence="3">
    <location>
        <begin position="1"/>
        <end position="30"/>
    </location>
</feature>
<comment type="caution">
    <text evidence="4">The sequence shown here is derived from an EMBL/GenBank/DDBJ whole genome shotgun (WGS) entry which is preliminary data.</text>
</comment>
<protein>
    <submittedName>
        <fullName evidence="4">Uncharacterized protein</fullName>
    </submittedName>
</protein>
<feature type="transmembrane region" description="Helical" evidence="2">
    <location>
        <begin position="172"/>
        <end position="193"/>
    </location>
</feature>
<gene>
    <name evidence="4" type="ORF">Tcan_06404</name>
</gene>
<dbReference type="AlphaFoldDB" id="A0A0B2VR62"/>
<reference evidence="4 5" key="1">
    <citation type="submission" date="2014-11" db="EMBL/GenBank/DDBJ databases">
        <title>Genetic blueprint of the zoonotic pathogen Toxocara canis.</title>
        <authorList>
            <person name="Zhu X.-Q."/>
            <person name="Korhonen P.K."/>
            <person name="Cai H."/>
            <person name="Young N.D."/>
            <person name="Nejsum P."/>
            <person name="von Samson-Himmelstjerna G."/>
            <person name="Boag P.R."/>
            <person name="Tan P."/>
            <person name="Li Q."/>
            <person name="Min J."/>
            <person name="Yang Y."/>
            <person name="Wang X."/>
            <person name="Fang X."/>
            <person name="Hall R.S."/>
            <person name="Hofmann A."/>
            <person name="Sternberg P.W."/>
            <person name="Jex A.R."/>
            <person name="Gasser R.B."/>
        </authorList>
    </citation>
    <scope>NUCLEOTIDE SEQUENCE [LARGE SCALE GENOMIC DNA]</scope>
    <source>
        <strain evidence="4">PN_DK_2014</strain>
    </source>
</reference>
<keyword evidence="2" id="KW-1133">Transmembrane helix</keyword>
<keyword evidence="5" id="KW-1185">Reference proteome</keyword>
<dbReference type="Proteomes" id="UP000031036">
    <property type="component" value="Unassembled WGS sequence"/>
</dbReference>
<evidence type="ECO:0000313" key="4">
    <source>
        <dbReference type="EMBL" id="KHN84108.1"/>
    </source>
</evidence>
<proteinExistence type="predicted"/>
<name>A0A0B2VR62_TOXCA</name>
<feature type="compositionally biased region" description="Polar residues" evidence="1">
    <location>
        <begin position="233"/>
        <end position="242"/>
    </location>
</feature>